<feature type="non-terminal residue" evidence="1">
    <location>
        <position position="144"/>
    </location>
</feature>
<dbReference type="Proteomes" id="UP001206925">
    <property type="component" value="Unassembled WGS sequence"/>
</dbReference>
<comment type="caution">
    <text evidence="1">The sequence shown here is derived from an EMBL/GenBank/DDBJ whole genome shotgun (WGS) entry which is preliminary data.</text>
</comment>
<feature type="non-terminal residue" evidence="1">
    <location>
        <position position="1"/>
    </location>
</feature>
<protein>
    <submittedName>
        <fullName evidence="1">Uncharacterized protein</fullName>
    </submittedName>
</protein>
<proteinExistence type="predicted"/>
<organism evidence="1 2">
    <name type="scientific">Ambrosia artemisiifolia</name>
    <name type="common">Common ragweed</name>
    <dbReference type="NCBI Taxonomy" id="4212"/>
    <lineage>
        <taxon>Eukaryota</taxon>
        <taxon>Viridiplantae</taxon>
        <taxon>Streptophyta</taxon>
        <taxon>Embryophyta</taxon>
        <taxon>Tracheophyta</taxon>
        <taxon>Spermatophyta</taxon>
        <taxon>Magnoliopsida</taxon>
        <taxon>eudicotyledons</taxon>
        <taxon>Gunneridae</taxon>
        <taxon>Pentapetalae</taxon>
        <taxon>asterids</taxon>
        <taxon>campanulids</taxon>
        <taxon>Asterales</taxon>
        <taxon>Asteraceae</taxon>
        <taxon>Asteroideae</taxon>
        <taxon>Heliantheae alliance</taxon>
        <taxon>Heliantheae</taxon>
        <taxon>Ambrosia</taxon>
    </lineage>
</organism>
<evidence type="ECO:0000313" key="2">
    <source>
        <dbReference type="Proteomes" id="UP001206925"/>
    </source>
</evidence>
<evidence type="ECO:0000313" key="1">
    <source>
        <dbReference type="EMBL" id="KAI7754378.1"/>
    </source>
</evidence>
<keyword evidence="2" id="KW-1185">Reference proteome</keyword>
<accession>A0AAD5GWL9</accession>
<sequence>GFKKLGFNKQSCHDDVSDYNKILFRVVCNLSTIASEPQRVKTESCVKSEDIKKFTSIGSITKTTKLIISQFGHFYKGKQRLFFLESWTADVVVSDSIKLWMLRAILIEVYACGGQELVQRWLALFGLDLDFYNYEKARHSHCAE</sequence>
<gene>
    <name evidence="1" type="ORF">M8C21_025610</name>
</gene>
<name>A0AAD5GWL9_AMBAR</name>
<dbReference type="AlphaFoldDB" id="A0AAD5GWL9"/>
<reference evidence="1" key="1">
    <citation type="submission" date="2022-06" db="EMBL/GenBank/DDBJ databases">
        <title>Uncovering the hologenomic basis of an extraordinary plant invasion.</title>
        <authorList>
            <person name="Bieker V.C."/>
            <person name="Martin M.D."/>
            <person name="Gilbert T."/>
            <person name="Hodgins K."/>
            <person name="Battlay P."/>
            <person name="Petersen B."/>
            <person name="Wilson J."/>
        </authorList>
    </citation>
    <scope>NUCLEOTIDE SEQUENCE</scope>
    <source>
        <strain evidence="1">AA19_3_7</strain>
        <tissue evidence="1">Leaf</tissue>
    </source>
</reference>
<dbReference type="EMBL" id="JAMZMK010003837">
    <property type="protein sequence ID" value="KAI7754378.1"/>
    <property type="molecule type" value="Genomic_DNA"/>
</dbReference>